<dbReference type="AlphaFoldDB" id="A0A1I0FPU9"/>
<dbReference type="EMBL" id="FOIE01000006">
    <property type="protein sequence ID" value="SET59548.1"/>
    <property type="molecule type" value="Genomic_DNA"/>
</dbReference>
<dbReference type="CDD" id="cd17928">
    <property type="entry name" value="DEXDc_SecA"/>
    <property type="match status" value="1"/>
</dbReference>
<dbReference type="HAMAP" id="MF_01382">
    <property type="entry name" value="SecA"/>
    <property type="match status" value="1"/>
</dbReference>
<protein>
    <recommendedName>
        <fullName evidence="15 16">Protein translocase subunit SecA</fullName>
        <ecNumber evidence="15">7.4.2.8</ecNumber>
    </recommendedName>
</protein>
<dbReference type="PROSITE" id="PS01312">
    <property type="entry name" value="SECA"/>
    <property type="match status" value="1"/>
</dbReference>
<dbReference type="GO" id="GO:0017038">
    <property type="term" value="P:protein import"/>
    <property type="evidence" value="ECO:0007669"/>
    <property type="project" value="InterPro"/>
</dbReference>
<dbReference type="SUPFAM" id="SSF81767">
    <property type="entry name" value="Pre-protein crosslinking domain of SecA"/>
    <property type="match status" value="1"/>
</dbReference>
<comment type="subcellular location">
    <subcellularLocation>
        <location evidence="15">Cell membrane</location>
        <topology evidence="15">Peripheral membrane protein</topology>
        <orientation evidence="15">Cytoplasmic side</orientation>
    </subcellularLocation>
    <subcellularLocation>
        <location evidence="15">Cytoplasm</location>
    </subcellularLocation>
    <text evidence="15">Distribution is 50-50.</text>
</comment>
<dbReference type="GO" id="GO:0043952">
    <property type="term" value="P:protein transport by the Sec complex"/>
    <property type="evidence" value="ECO:0007669"/>
    <property type="project" value="TreeGrafter"/>
</dbReference>
<dbReference type="PROSITE" id="PS51194">
    <property type="entry name" value="HELICASE_CTER"/>
    <property type="match status" value="1"/>
</dbReference>
<keyword evidence="11 15" id="KW-1278">Translocase</keyword>
<dbReference type="FunFam" id="3.90.1440.10:FF:000002">
    <property type="entry name" value="Protein translocase subunit SecA"/>
    <property type="match status" value="1"/>
</dbReference>
<dbReference type="FunFam" id="1.10.3060.10:FF:000002">
    <property type="entry name" value="Preprotein translocase subunit SecA"/>
    <property type="match status" value="1"/>
</dbReference>
<dbReference type="Gene3D" id="3.40.50.300">
    <property type="entry name" value="P-loop containing nucleotide triphosphate hydrolases"/>
    <property type="match status" value="2"/>
</dbReference>
<dbReference type="InterPro" id="IPR020937">
    <property type="entry name" value="SecA_CS"/>
</dbReference>
<evidence type="ECO:0000313" key="23">
    <source>
        <dbReference type="Proteomes" id="UP000198507"/>
    </source>
</evidence>
<comment type="cofactor">
    <cofactor evidence="1">
        <name>Zn(2+)</name>
        <dbReference type="ChEBI" id="CHEBI:29105"/>
    </cofactor>
</comment>
<evidence type="ECO:0000256" key="6">
    <source>
        <dbReference type="ARBA" id="ARBA00022723"/>
    </source>
</evidence>
<dbReference type="OrthoDB" id="9805579at2"/>
<keyword evidence="4 15" id="KW-1003">Cell membrane</keyword>
<dbReference type="SUPFAM" id="SSF81886">
    <property type="entry name" value="Helical scaffold and wing domains of SecA"/>
    <property type="match status" value="1"/>
</dbReference>
<dbReference type="GO" id="GO:0065002">
    <property type="term" value="P:intracellular protein transmembrane transport"/>
    <property type="evidence" value="ECO:0007669"/>
    <property type="project" value="UniProtKB-UniRule"/>
</dbReference>
<keyword evidence="5 15" id="KW-0963">Cytoplasm</keyword>
<evidence type="ECO:0000256" key="13">
    <source>
        <dbReference type="ARBA" id="ARBA00023136"/>
    </source>
</evidence>
<evidence type="ECO:0000256" key="17">
    <source>
        <dbReference type="SAM" id="Coils"/>
    </source>
</evidence>
<dbReference type="Pfam" id="PF02810">
    <property type="entry name" value="SEC-C"/>
    <property type="match status" value="1"/>
</dbReference>
<evidence type="ECO:0000256" key="14">
    <source>
        <dbReference type="ARBA" id="ARBA00034006"/>
    </source>
</evidence>
<evidence type="ECO:0000259" key="19">
    <source>
        <dbReference type="PROSITE" id="PS51192"/>
    </source>
</evidence>
<dbReference type="InterPro" id="IPR014018">
    <property type="entry name" value="SecA_motor_DEAD"/>
</dbReference>
<evidence type="ECO:0000256" key="7">
    <source>
        <dbReference type="ARBA" id="ARBA00022741"/>
    </source>
</evidence>
<keyword evidence="9 15" id="KW-0067">ATP-binding</keyword>
<dbReference type="GO" id="GO:0006605">
    <property type="term" value="P:protein targeting"/>
    <property type="evidence" value="ECO:0007669"/>
    <property type="project" value="UniProtKB-UniRule"/>
</dbReference>
<dbReference type="Gene3D" id="3.90.1440.10">
    <property type="entry name" value="SecA, preprotein cross-linking domain"/>
    <property type="match status" value="1"/>
</dbReference>
<feature type="binding site" evidence="15">
    <location>
        <position position="84"/>
    </location>
    <ligand>
        <name>ATP</name>
        <dbReference type="ChEBI" id="CHEBI:30616"/>
    </ligand>
</feature>
<feature type="domain" description="Helicase C-terminal" evidence="20">
    <location>
        <begin position="415"/>
        <end position="620"/>
    </location>
</feature>
<feature type="region of interest" description="Disordered" evidence="18">
    <location>
        <begin position="884"/>
        <end position="1075"/>
    </location>
</feature>
<evidence type="ECO:0000259" key="21">
    <source>
        <dbReference type="PROSITE" id="PS51196"/>
    </source>
</evidence>
<accession>A0A1I0FPU9</accession>
<dbReference type="PROSITE" id="PS51192">
    <property type="entry name" value="HELICASE_ATP_BIND_1"/>
    <property type="match status" value="1"/>
</dbReference>
<dbReference type="InterPro" id="IPR014001">
    <property type="entry name" value="Helicase_ATP-bd"/>
</dbReference>
<feature type="compositionally biased region" description="Low complexity" evidence="18">
    <location>
        <begin position="960"/>
        <end position="973"/>
    </location>
</feature>
<dbReference type="InterPro" id="IPR000185">
    <property type="entry name" value="SecA"/>
</dbReference>
<evidence type="ECO:0000256" key="3">
    <source>
        <dbReference type="ARBA" id="ARBA00022448"/>
    </source>
</evidence>
<feature type="binding site" evidence="15">
    <location>
        <position position="493"/>
    </location>
    <ligand>
        <name>ATP</name>
        <dbReference type="ChEBI" id="CHEBI:30616"/>
    </ligand>
</feature>
<dbReference type="PROSITE" id="PS51196">
    <property type="entry name" value="SECA_MOTOR_DEAD"/>
    <property type="match status" value="1"/>
</dbReference>
<dbReference type="InterPro" id="IPR001650">
    <property type="entry name" value="Helicase_C-like"/>
</dbReference>
<dbReference type="Gene3D" id="3.10.450.50">
    <property type="match status" value="1"/>
</dbReference>
<keyword evidence="7 15" id="KW-0547">Nucleotide-binding</keyword>
<evidence type="ECO:0000256" key="1">
    <source>
        <dbReference type="ARBA" id="ARBA00001947"/>
    </source>
</evidence>
<evidence type="ECO:0000259" key="20">
    <source>
        <dbReference type="PROSITE" id="PS51194"/>
    </source>
</evidence>
<evidence type="ECO:0000256" key="8">
    <source>
        <dbReference type="ARBA" id="ARBA00022833"/>
    </source>
</evidence>
<feature type="domain" description="Helicase ATP-binding" evidence="19">
    <location>
        <begin position="86"/>
        <end position="244"/>
    </location>
</feature>
<dbReference type="PANTHER" id="PTHR30612">
    <property type="entry name" value="SECA INNER MEMBRANE COMPONENT OF SEC PROTEIN SECRETION SYSTEM"/>
    <property type="match status" value="1"/>
</dbReference>
<dbReference type="PRINTS" id="PR00906">
    <property type="entry name" value="SECA"/>
</dbReference>
<evidence type="ECO:0000256" key="18">
    <source>
        <dbReference type="SAM" id="MobiDB-lite"/>
    </source>
</evidence>
<dbReference type="FunFam" id="3.40.50.300:FF:000334">
    <property type="entry name" value="Protein translocase subunit SecA"/>
    <property type="match status" value="1"/>
</dbReference>
<name>A0A1I0FPU9_9ACTN</name>
<dbReference type="InterPro" id="IPR004027">
    <property type="entry name" value="SEC_C_motif"/>
</dbReference>
<keyword evidence="12 15" id="KW-0811">Translocation</keyword>
<dbReference type="GO" id="GO:0008564">
    <property type="term" value="F:protein-exporting ATPase activity"/>
    <property type="evidence" value="ECO:0007669"/>
    <property type="project" value="UniProtKB-EC"/>
</dbReference>
<evidence type="ECO:0000256" key="5">
    <source>
        <dbReference type="ARBA" id="ARBA00022490"/>
    </source>
</evidence>
<keyword evidence="23" id="KW-1185">Reference proteome</keyword>
<sequence length="1075" mass="117487">MVFSKILRAGEGKLLRRLNKIADAVESLAEETADLTDAELRARTDEFKERLAEGETLDQLLPEAFAVVREAATRTLGQRHFRVQVMGGAALHLGNIAEMRTGEGKTLTGVLPAYLNALTGQGVHVVTVNDYLAKRDAEWMGRVHRFLGLSVGVILSGERPAQRREQYACDITYGTNNEFGFDYLRDNMAWNKADLVQRGHHFAVVDEVDSILIDEARTPLIISGPAGDPAMHRWYTEFARLAPMMLRDVHYEVEEGKRTVAITEEGVEFVEDQIGIENLYEAANTPLISFLNNALKAKELYHRDQQYIVSNGEVLIVDEFTGRVLSGRRYNEGMHQAIEAKERVPIKDENQTLATITLQNYFRLYEKLSGMTGTAQTEAAELSQTYGLGVVPIPTNRPMVREDRSDVIYKTEQAKFDAVIDDIAERHEAGQPILVGTASVEKSELLSRLLLQRGIKHEVLNAKNHAREAHIVAQAGRLSAVTVATNMAGRGTDIQLGGSPDFIADEALRARGLSPAETPEEYEAAWDSALEKARDQVKAEHEEVTAAGGLYVLGTERHESRRIDNQLRGRSGRQGDPGESRFYLSLGDDLMRRFNGPMLESMMTTLRVPDDQPIESKMVSRAILSAQTQVEQQNFEVRKDVLKYDEVLNRQRTVIYAERRKVLDGQDLHVQVRSMVDEVVSAYVDGATEMGYAEDWDLEQLWTGLKALYPVGLDRDELIDRVADGDQAALTADVLKSELLDDVHRAYEEREATLGAEVMRELERRVLLSVLDRKWREHLYEMDYLRAGIHLRAMANRDPVVEYQREGYDMFMSMLDGIKEESVGFLFNLEVKTKEQQDAEARATQAEAEAKALAAAQQGTARVRARQAAAAQAAAAQAAAAPAAPAAAPPARPTHAEPHLAASAPAAAAPAAAAPAPAPAQPVPAPVEPAPAVAQAAPAPVEPASAPVEPAPAPVEDDGVAPAAEPVPAARRTGTARRGRHAAPEDLAPVTPEVEGPVSSGTAPELSVKGLDDPHRSDQLSYSAPSLDASPRESGRVKAAKSATVTGTKEPSRNAPCPCGSGKKYKVCHGAPSRA</sequence>
<gene>
    <name evidence="15" type="primary">secA</name>
    <name evidence="22" type="ORF">SAMN04488546_2896</name>
</gene>
<dbReference type="NCBIfam" id="TIGR00963">
    <property type="entry name" value="secA"/>
    <property type="match status" value="1"/>
</dbReference>
<keyword evidence="6" id="KW-0479">Metal-binding</keyword>
<feature type="coiled-coil region" evidence="17">
    <location>
        <begin position="829"/>
        <end position="856"/>
    </location>
</feature>
<feature type="compositionally biased region" description="Low complexity" evidence="18">
    <location>
        <begin position="901"/>
        <end position="915"/>
    </location>
</feature>
<evidence type="ECO:0000313" key="22">
    <source>
        <dbReference type="EMBL" id="SET59548.1"/>
    </source>
</evidence>
<dbReference type="InterPro" id="IPR011116">
    <property type="entry name" value="SecA_Wing/Scaffold"/>
</dbReference>
<evidence type="ECO:0000256" key="11">
    <source>
        <dbReference type="ARBA" id="ARBA00022967"/>
    </source>
</evidence>
<proteinExistence type="inferred from homology"/>
<reference evidence="23" key="1">
    <citation type="submission" date="2016-10" db="EMBL/GenBank/DDBJ databases">
        <authorList>
            <person name="Varghese N."/>
            <person name="Submissions S."/>
        </authorList>
    </citation>
    <scope>NUCLEOTIDE SEQUENCE [LARGE SCALE GENOMIC DNA]</scope>
    <source>
        <strain evidence="23">DSM 44209</strain>
    </source>
</reference>
<keyword evidence="13 15" id="KW-0472">Membrane</keyword>
<dbReference type="GO" id="GO:0031522">
    <property type="term" value="C:cell envelope Sec protein transport complex"/>
    <property type="evidence" value="ECO:0007669"/>
    <property type="project" value="UniProtKB-ARBA"/>
</dbReference>
<dbReference type="InterPro" id="IPR036266">
    <property type="entry name" value="SecA_Wing/Scaffold_sf"/>
</dbReference>
<dbReference type="GO" id="GO:0005886">
    <property type="term" value="C:plasma membrane"/>
    <property type="evidence" value="ECO:0007669"/>
    <property type="project" value="UniProtKB-SubCell"/>
</dbReference>
<dbReference type="SMART" id="SM00957">
    <property type="entry name" value="SecA_DEAD"/>
    <property type="match status" value="1"/>
</dbReference>
<organism evidence="22 23">
    <name type="scientific">Geodermatophilus poikilotrophus</name>
    <dbReference type="NCBI Taxonomy" id="1333667"/>
    <lineage>
        <taxon>Bacteria</taxon>
        <taxon>Bacillati</taxon>
        <taxon>Actinomycetota</taxon>
        <taxon>Actinomycetes</taxon>
        <taxon>Geodermatophilales</taxon>
        <taxon>Geodermatophilaceae</taxon>
        <taxon>Geodermatophilus</taxon>
    </lineage>
</organism>
<dbReference type="GO" id="GO:0005524">
    <property type="term" value="F:ATP binding"/>
    <property type="evidence" value="ECO:0007669"/>
    <property type="project" value="UniProtKB-UniRule"/>
</dbReference>
<comment type="subunit">
    <text evidence="15">Monomer and homodimer. Part of the essential Sec protein translocation apparatus which comprises SecA, SecYEG and auxiliary proteins SecDF. Other proteins may also be involved.</text>
</comment>
<dbReference type="InterPro" id="IPR027417">
    <property type="entry name" value="P-loop_NTPase"/>
</dbReference>
<evidence type="ECO:0000256" key="9">
    <source>
        <dbReference type="ARBA" id="ARBA00022840"/>
    </source>
</evidence>
<dbReference type="SMART" id="SM00958">
    <property type="entry name" value="SecA_PP_bind"/>
    <property type="match status" value="1"/>
</dbReference>
<feature type="compositionally biased region" description="Pro residues" evidence="18">
    <location>
        <begin position="916"/>
        <end position="929"/>
    </location>
</feature>
<dbReference type="EC" id="7.4.2.8" evidence="15"/>
<evidence type="ECO:0000256" key="2">
    <source>
        <dbReference type="ARBA" id="ARBA00007650"/>
    </source>
</evidence>
<comment type="similarity">
    <text evidence="2 15 16">Belongs to the SecA family.</text>
</comment>
<evidence type="ECO:0000256" key="12">
    <source>
        <dbReference type="ARBA" id="ARBA00023010"/>
    </source>
</evidence>
<dbReference type="SUPFAM" id="SSF52540">
    <property type="entry name" value="P-loop containing nucleoside triphosphate hydrolases"/>
    <property type="match status" value="2"/>
</dbReference>
<dbReference type="FunFam" id="3.40.50.300:FF:000113">
    <property type="entry name" value="Preprotein translocase subunit SecA"/>
    <property type="match status" value="1"/>
</dbReference>
<dbReference type="Pfam" id="PF01043">
    <property type="entry name" value="SecA_PP_bind"/>
    <property type="match status" value="1"/>
</dbReference>
<dbReference type="PANTHER" id="PTHR30612:SF0">
    <property type="entry name" value="CHLOROPLAST PROTEIN-TRANSPORTING ATPASE"/>
    <property type="match status" value="1"/>
</dbReference>
<dbReference type="InterPro" id="IPR011130">
    <property type="entry name" value="SecA_preprotein_X-link_dom"/>
</dbReference>
<evidence type="ECO:0000256" key="4">
    <source>
        <dbReference type="ARBA" id="ARBA00022475"/>
    </source>
</evidence>
<dbReference type="InterPro" id="IPR036670">
    <property type="entry name" value="SecA_X-link_sf"/>
</dbReference>
<dbReference type="CDD" id="cd18803">
    <property type="entry name" value="SF2_C_secA"/>
    <property type="match status" value="1"/>
</dbReference>
<dbReference type="InterPro" id="IPR011115">
    <property type="entry name" value="SecA_DEAD"/>
</dbReference>
<keyword evidence="8" id="KW-0862">Zinc</keyword>
<keyword evidence="17" id="KW-0175">Coiled coil</keyword>
<dbReference type="RefSeq" id="WP_091445239.1">
    <property type="nucleotide sequence ID" value="NZ_FOIE01000006.1"/>
</dbReference>
<keyword evidence="3 15" id="KW-0813">Transport</keyword>
<feature type="binding site" evidence="15">
    <location>
        <begin position="102"/>
        <end position="106"/>
    </location>
    <ligand>
        <name>ATP</name>
        <dbReference type="ChEBI" id="CHEBI:30616"/>
    </ligand>
</feature>
<dbReference type="Proteomes" id="UP000198507">
    <property type="component" value="Unassembled WGS sequence"/>
</dbReference>
<dbReference type="Pfam" id="PF07516">
    <property type="entry name" value="SecA_SW"/>
    <property type="match status" value="1"/>
</dbReference>
<feature type="domain" description="SecA family profile" evidence="21">
    <location>
        <begin position="1"/>
        <end position="615"/>
    </location>
</feature>
<evidence type="ECO:0000256" key="15">
    <source>
        <dbReference type="HAMAP-Rule" id="MF_01382"/>
    </source>
</evidence>
<dbReference type="Pfam" id="PF07517">
    <property type="entry name" value="SecA_DEAD"/>
    <property type="match status" value="1"/>
</dbReference>
<evidence type="ECO:0000256" key="16">
    <source>
        <dbReference type="RuleBase" id="RU003874"/>
    </source>
</evidence>
<dbReference type="Pfam" id="PF21090">
    <property type="entry name" value="P-loop_SecA"/>
    <property type="match status" value="1"/>
</dbReference>
<feature type="compositionally biased region" description="Low complexity" evidence="18">
    <location>
        <begin position="930"/>
        <end position="948"/>
    </location>
</feature>
<dbReference type="Gene3D" id="1.10.3060.10">
    <property type="entry name" value="Helical scaffold and wing domains of SecA"/>
    <property type="match status" value="1"/>
</dbReference>
<keyword evidence="10 15" id="KW-0653">Protein transport</keyword>
<dbReference type="GO" id="GO:0005829">
    <property type="term" value="C:cytosol"/>
    <property type="evidence" value="ECO:0007669"/>
    <property type="project" value="TreeGrafter"/>
</dbReference>
<dbReference type="GO" id="GO:0046872">
    <property type="term" value="F:metal ion binding"/>
    <property type="evidence" value="ECO:0007669"/>
    <property type="project" value="UniProtKB-KW"/>
</dbReference>
<dbReference type="InterPro" id="IPR044722">
    <property type="entry name" value="SecA_SF2_C"/>
</dbReference>
<evidence type="ECO:0000256" key="10">
    <source>
        <dbReference type="ARBA" id="ARBA00022927"/>
    </source>
</evidence>
<comment type="catalytic activity">
    <reaction evidence="14 15">
        <text>ATP + H2O + cellular proteinSide 1 = ADP + phosphate + cellular proteinSide 2.</text>
        <dbReference type="EC" id="7.4.2.8"/>
    </reaction>
</comment>
<dbReference type="NCBIfam" id="NF009538">
    <property type="entry name" value="PRK12904.1"/>
    <property type="match status" value="1"/>
</dbReference>
<comment type="function">
    <text evidence="15">Part of the Sec protein translocase complex. Interacts with the SecYEG preprotein conducting channel. Has a central role in coupling the hydrolysis of ATP to the transfer of proteins into and across the cell membrane, serving as an ATP-driven molecular motor driving the stepwise translocation of polypeptide chains across the membrane.</text>
</comment>